<dbReference type="PATRIC" id="fig|883114.3.peg.1591"/>
<protein>
    <recommendedName>
        <fullName evidence="3">Abortive infection protein AbiGII</fullName>
    </recommendedName>
</protein>
<name>H3NQI3_9FIRM</name>
<dbReference type="AlphaFoldDB" id="H3NQI3"/>
<proteinExistence type="predicted"/>
<reference evidence="1 2" key="1">
    <citation type="submission" date="2012-01" db="EMBL/GenBank/DDBJ databases">
        <title>The Genome Sequence of Helcococcus kunzii ATCC 51366.</title>
        <authorList>
            <consortium name="The Broad Institute Genome Sequencing Platform"/>
            <person name="Earl A."/>
            <person name="Ward D."/>
            <person name="Feldgarden M."/>
            <person name="Gevers D."/>
            <person name="Huys G."/>
            <person name="Young S.K."/>
            <person name="Zeng Q."/>
            <person name="Gargeya S."/>
            <person name="Fitzgerald M."/>
            <person name="Haas B."/>
            <person name="Abouelleil A."/>
            <person name="Alvarado L."/>
            <person name="Arachchi H.M."/>
            <person name="Berlin A."/>
            <person name="Chapman S.B."/>
            <person name="Gearin G."/>
            <person name="Goldberg J."/>
            <person name="Griggs A."/>
            <person name="Gujja S."/>
            <person name="Hansen M."/>
            <person name="Heiman D."/>
            <person name="Howarth C."/>
            <person name="Larimer J."/>
            <person name="Lui A."/>
            <person name="MacDonald P.J.P."/>
            <person name="McCowen C."/>
            <person name="Montmayeur A."/>
            <person name="Murphy C."/>
            <person name="Neiman D."/>
            <person name="Pearson M."/>
            <person name="Priest M."/>
            <person name="Roberts A."/>
            <person name="Saif S."/>
            <person name="Shea T."/>
            <person name="Sisk P."/>
            <person name="Stolte C."/>
            <person name="Sykes S."/>
            <person name="Wortman J."/>
            <person name="Nusbaum C."/>
            <person name="Birren B."/>
        </authorList>
    </citation>
    <scope>NUCLEOTIDE SEQUENCE [LARGE SCALE GENOMIC DNA]</scope>
    <source>
        <strain evidence="1 2">ATCC 51366</strain>
    </source>
</reference>
<dbReference type="InterPro" id="IPR014942">
    <property type="entry name" value="AbiEii"/>
</dbReference>
<evidence type="ECO:0008006" key="3">
    <source>
        <dbReference type="Google" id="ProtNLM"/>
    </source>
</evidence>
<sequence length="282" mass="33369">MRSSKKIKGKVKHLAKEKDLKPQEVFQMYFFERILERLEKSSYQHLFIIKGGLLISSLIGINNRTTMDMDVTVKGIALTEENITRIVKEILSIDVKDGIKFIFEGIKEIRESDKYENYRIRFSVRYGRINNSMKMDITTGDIITLREVIYKYPMIFDNGHIEVMSYPLETILAEKIETIIRRNITSTRMRDFYDVYILYKIYVGRINFNTLMKAIENTSNKRGSIKIIENYKEILKDIKTDNYIKQNWKNYLKANSYVKNIELTDTLDVLKDIFDKIKKESS</sequence>
<dbReference type="Proteomes" id="UP000004191">
    <property type="component" value="Unassembled WGS sequence"/>
</dbReference>
<keyword evidence="2" id="KW-1185">Reference proteome</keyword>
<dbReference type="OrthoDB" id="9808443at2"/>
<dbReference type="Pfam" id="PF08843">
    <property type="entry name" value="AbiEii"/>
    <property type="match status" value="1"/>
</dbReference>
<accession>H3NQI3</accession>
<dbReference type="EMBL" id="AGEI01000029">
    <property type="protein sequence ID" value="EHR32313.1"/>
    <property type="molecule type" value="Genomic_DNA"/>
</dbReference>
<dbReference type="STRING" id="883114.HMPREF9709_01594"/>
<evidence type="ECO:0000313" key="1">
    <source>
        <dbReference type="EMBL" id="EHR32313.1"/>
    </source>
</evidence>
<evidence type="ECO:0000313" key="2">
    <source>
        <dbReference type="Proteomes" id="UP000004191"/>
    </source>
</evidence>
<dbReference type="GeneID" id="96999536"/>
<dbReference type="eggNOG" id="COG2253">
    <property type="taxonomic scope" value="Bacteria"/>
</dbReference>
<dbReference type="RefSeq" id="WP_005399109.1">
    <property type="nucleotide sequence ID" value="NZ_JH601088.1"/>
</dbReference>
<gene>
    <name evidence="1" type="ORF">HMPREF9709_01594</name>
</gene>
<dbReference type="HOGENOM" id="CLU_067323_1_0_9"/>
<comment type="caution">
    <text evidence="1">The sequence shown here is derived from an EMBL/GenBank/DDBJ whole genome shotgun (WGS) entry which is preliminary data.</text>
</comment>
<organism evidence="1 2">
    <name type="scientific">Helcococcus kunzii ATCC 51366</name>
    <dbReference type="NCBI Taxonomy" id="883114"/>
    <lineage>
        <taxon>Bacteria</taxon>
        <taxon>Bacillati</taxon>
        <taxon>Bacillota</taxon>
        <taxon>Tissierellia</taxon>
        <taxon>Tissierellales</taxon>
        <taxon>Peptoniphilaceae</taxon>
        <taxon>Helcococcus</taxon>
    </lineage>
</organism>